<feature type="compositionally biased region" description="Basic and acidic residues" evidence="1">
    <location>
        <begin position="280"/>
        <end position="289"/>
    </location>
</feature>
<sequence length="357" mass="41502">MISACTLIAFKRNELNLFWSGNFYDEILLDPFKNEMDKKSVKLISFFNIGVSQDLKKKYALNSGAEQPAAVYEPFELVKENQEGELKLDSILFEGLYSFQEVYTTQNQTYGNNQYKINQQENTLVENQKQQQEIQTDLKEKKDTALVDSILQNSQENQPLINRDKNDDKVENPQQDQQKNIDLNQKGQNEDVSKINIESKTSPDVIKQKSLGKATIAYIESKKLEEAILESPIIYSKNNEKQSQNNEPNKKQQKADIQIEINEQQKVAQGNQNKQSNQQDRVDKVEQKQNQEQQNNKVFTSPARQKYQVDPPKAKEPQVDRFKQKQQLRQQNEGFKKNLEFFQNQEKVGNFKAPVKK</sequence>
<feature type="region of interest" description="Disordered" evidence="1">
    <location>
        <begin position="266"/>
        <end position="332"/>
    </location>
</feature>
<name>A0DXP1_PARTE</name>
<protein>
    <submittedName>
        <fullName evidence="2">Uncharacterized protein</fullName>
    </submittedName>
</protein>
<evidence type="ECO:0000256" key="1">
    <source>
        <dbReference type="SAM" id="MobiDB-lite"/>
    </source>
</evidence>
<feature type="compositionally biased region" description="Basic and acidic residues" evidence="1">
    <location>
        <begin position="312"/>
        <end position="323"/>
    </location>
</feature>
<accession>A0DXP1</accession>
<feature type="compositionally biased region" description="Polar residues" evidence="1">
    <location>
        <begin position="266"/>
        <end position="279"/>
    </location>
</feature>
<evidence type="ECO:0000313" key="3">
    <source>
        <dbReference type="Proteomes" id="UP000000600"/>
    </source>
</evidence>
<keyword evidence="3" id="KW-1185">Reference proteome</keyword>
<gene>
    <name evidence="2" type="ORF">GSPATT00021432001</name>
</gene>
<dbReference type="InParanoid" id="A0DXP1"/>
<dbReference type="HOGENOM" id="CLU_777208_0_0_1"/>
<reference evidence="2 3" key="1">
    <citation type="journal article" date="2006" name="Nature">
        <title>Global trends of whole-genome duplications revealed by the ciliate Paramecium tetraurelia.</title>
        <authorList>
            <consortium name="Genoscope"/>
            <person name="Aury J.-M."/>
            <person name="Jaillon O."/>
            <person name="Duret L."/>
            <person name="Noel B."/>
            <person name="Jubin C."/>
            <person name="Porcel B.M."/>
            <person name="Segurens B."/>
            <person name="Daubin V."/>
            <person name="Anthouard V."/>
            <person name="Aiach N."/>
            <person name="Arnaiz O."/>
            <person name="Billaut A."/>
            <person name="Beisson J."/>
            <person name="Blanc I."/>
            <person name="Bouhouche K."/>
            <person name="Camara F."/>
            <person name="Duharcourt S."/>
            <person name="Guigo R."/>
            <person name="Gogendeau D."/>
            <person name="Katinka M."/>
            <person name="Keller A.-M."/>
            <person name="Kissmehl R."/>
            <person name="Klotz C."/>
            <person name="Koll F."/>
            <person name="Le Moue A."/>
            <person name="Lepere C."/>
            <person name="Malinsky S."/>
            <person name="Nowacki M."/>
            <person name="Nowak J.K."/>
            <person name="Plattner H."/>
            <person name="Poulain J."/>
            <person name="Ruiz F."/>
            <person name="Serrano V."/>
            <person name="Zagulski M."/>
            <person name="Dessen P."/>
            <person name="Betermier M."/>
            <person name="Weissenbach J."/>
            <person name="Scarpelli C."/>
            <person name="Schachter V."/>
            <person name="Sperling L."/>
            <person name="Meyer E."/>
            <person name="Cohen J."/>
            <person name="Wincker P."/>
        </authorList>
    </citation>
    <scope>NUCLEOTIDE SEQUENCE [LARGE SCALE GENOMIC DNA]</scope>
    <source>
        <strain evidence="2 3">Stock d4-2</strain>
    </source>
</reference>
<dbReference type="EMBL" id="CT868640">
    <property type="protein sequence ID" value="CAK87808.1"/>
    <property type="molecule type" value="Genomic_DNA"/>
</dbReference>
<dbReference type="RefSeq" id="XP_001455205.1">
    <property type="nucleotide sequence ID" value="XM_001455168.2"/>
</dbReference>
<proteinExistence type="predicted"/>
<feature type="compositionally biased region" description="Polar residues" evidence="1">
    <location>
        <begin position="172"/>
        <end position="187"/>
    </location>
</feature>
<organism evidence="2 3">
    <name type="scientific">Paramecium tetraurelia</name>
    <dbReference type="NCBI Taxonomy" id="5888"/>
    <lineage>
        <taxon>Eukaryota</taxon>
        <taxon>Sar</taxon>
        <taxon>Alveolata</taxon>
        <taxon>Ciliophora</taxon>
        <taxon>Intramacronucleata</taxon>
        <taxon>Oligohymenophorea</taxon>
        <taxon>Peniculida</taxon>
        <taxon>Parameciidae</taxon>
        <taxon>Paramecium</taxon>
    </lineage>
</organism>
<evidence type="ECO:0000313" key="2">
    <source>
        <dbReference type="EMBL" id="CAK87808.1"/>
    </source>
</evidence>
<dbReference type="Proteomes" id="UP000000600">
    <property type="component" value="Unassembled WGS sequence"/>
</dbReference>
<dbReference type="GeneID" id="5040990"/>
<dbReference type="AlphaFoldDB" id="A0DXP1"/>
<feature type="compositionally biased region" description="Basic and acidic residues" evidence="1">
    <location>
        <begin position="162"/>
        <end position="171"/>
    </location>
</feature>
<dbReference type="KEGG" id="ptm:GSPATT00021432001"/>
<feature type="region of interest" description="Disordered" evidence="1">
    <location>
        <begin position="151"/>
        <end position="196"/>
    </location>
</feature>
<feature type="compositionally biased region" description="Polar residues" evidence="1">
    <location>
        <begin position="151"/>
        <end position="160"/>
    </location>
</feature>